<evidence type="ECO:0008006" key="3">
    <source>
        <dbReference type="Google" id="ProtNLM"/>
    </source>
</evidence>
<dbReference type="GO" id="GO:0042721">
    <property type="term" value="C:TIM22 mitochondrial import inner membrane insertion complex"/>
    <property type="evidence" value="ECO:0007669"/>
    <property type="project" value="InterPro"/>
</dbReference>
<dbReference type="GO" id="GO:0045039">
    <property type="term" value="P:protein insertion into mitochondrial inner membrane"/>
    <property type="evidence" value="ECO:0007669"/>
    <property type="project" value="TreeGrafter"/>
</dbReference>
<keyword evidence="2" id="KW-1185">Reference proteome</keyword>
<proteinExistence type="predicted"/>
<evidence type="ECO:0000313" key="2">
    <source>
        <dbReference type="Proteomes" id="UP001431783"/>
    </source>
</evidence>
<dbReference type="PANTHER" id="PTHR21435">
    <property type="entry name" value="MITOCHONDRIAL IMPORT INNER MEMBRANE TRANSLOCASE SUBUNIT TIM29"/>
    <property type="match status" value="1"/>
</dbReference>
<name>A0AAW1UY15_9CUCU</name>
<protein>
    <recommendedName>
        <fullName evidence="3">Mitochondrial import inner membrane translocase subunit Tim29</fullName>
    </recommendedName>
</protein>
<gene>
    <name evidence="1" type="ORF">WA026_007317</name>
</gene>
<dbReference type="Proteomes" id="UP001431783">
    <property type="component" value="Unassembled WGS sequence"/>
</dbReference>
<dbReference type="AlphaFoldDB" id="A0AAW1UY15"/>
<accession>A0AAW1UY15</accession>
<organism evidence="1 2">
    <name type="scientific">Henosepilachna vigintioctopunctata</name>
    <dbReference type="NCBI Taxonomy" id="420089"/>
    <lineage>
        <taxon>Eukaryota</taxon>
        <taxon>Metazoa</taxon>
        <taxon>Ecdysozoa</taxon>
        <taxon>Arthropoda</taxon>
        <taxon>Hexapoda</taxon>
        <taxon>Insecta</taxon>
        <taxon>Pterygota</taxon>
        <taxon>Neoptera</taxon>
        <taxon>Endopterygota</taxon>
        <taxon>Coleoptera</taxon>
        <taxon>Polyphaga</taxon>
        <taxon>Cucujiformia</taxon>
        <taxon>Coccinelloidea</taxon>
        <taxon>Coccinellidae</taxon>
        <taxon>Epilachninae</taxon>
        <taxon>Epilachnini</taxon>
        <taxon>Henosepilachna</taxon>
    </lineage>
</organism>
<comment type="caution">
    <text evidence="1">The sequence shown here is derived from an EMBL/GenBank/DDBJ whole genome shotgun (WGS) entry which is preliminary data.</text>
</comment>
<dbReference type="PANTHER" id="PTHR21435:SF1">
    <property type="entry name" value="MITOCHONDRIAL IMPORT INNER MEMBRANE TRANSLOCASE SUBUNIT TIM29"/>
    <property type="match status" value="1"/>
</dbReference>
<dbReference type="EMBL" id="JARQZJ010000093">
    <property type="protein sequence ID" value="KAK9884474.1"/>
    <property type="molecule type" value="Genomic_DNA"/>
</dbReference>
<sequence>MSRIMRLFENRVPNIAAIEQKIKGTIWEKWLFYWKSVLRDYKDVAVGLKVEAKEKPKKAAGILTGFTFLAISAASNPNATSFRAKHIECINDLALVPQSIVNPTSITYSRYIEQCYNADLIRYRSFGLFSIIWVDTSSDKCKNYASTCEYLRWRYRYFNKQFIDIGFLGIWWVISRKMLDYDINY</sequence>
<reference evidence="1 2" key="1">
    <citation type="submission" date="2023-03" db="EMBL/GenBank/DDBJ databases">
        <title>Genome insight into feeding habits of ladybird beetles.</title>
        <authorList>
            <person name="Li H.-S."/>
            <person name="Huang Y.-H."/>
            <person name="Pang H."/>
        </authorList>
    </citation>
    <scope>NUCLEOTIDE SEQUENCE [LARGE SCALE GENOMIC DNA]</scope>
    <source>
        <strain evidence="1">SYSU_2023b</strain>
        <tissue evidence="1">Whole body</tissue>
    </source>
</reference>
<dbReference type="InterPro" id="IPR019322">
    <property type="entry name" value="TIMM29"/>
</dbReference>
<dbReference type="Pfam" id="PF10171">
    <property type="entry name" value="Tim29"/>
    <property type="match status" value="1"/>
</dbReference>
<evidence type="ECO:0000313" key="1">
    <source>
        <dbReference type="EMBL" id="KAK9884474.1"/>
    </source>
</evidence>